<sequence length="118" mass="12958">MKSINEQFAEMQKKTLESLEPMQNMNAVAAEAFERIARKNYELMGELVDYTVAQVKTPADPTNLQEAYEQRTAEAKAFAEKVNASAAEYVTLATELGEMAKAKAAPEAKKKAAPAKSK</sequence>
<gene>
    <name evidence="2" type="ORF">IMCC3135_18225</name>
</gene>
<dbReference type="Pfam" id="PF09361">
    <property type="entry name" value="Phasin_2"/>
    <property type="match status" value="1"/>
</dbReference>
<feature type="domain" description="Phasin" evidence="1">
    <location>
        <begin position="6"/>
        <end position="99"/>
    </location>
</feature>
<evidence type="ECO:0000259" key="1">
    <source>
        <dbReference type="Pfam" id="PF09361"/>
    </source>
</evidence>
<dbReference type="KEGG" id="gai:IMCC3135_18225"/>
<evidence type="ECO:0000313" key="3">
    <source>
        <dbReference type="Proteomes" id="UP000250079"/>
    </source>
</evidence>
<dbReference type="EMBL" id="CP018632">
    <property type="protein sequence ID" value="ASJ73724.1"/>
    <property type="molecule type" value="Genomic_DNA"/>
</dbReference>
<proteinExistence type="predicted"/>
<protein>
    <recommendedName>
        <fullName evidence="1">Phasin domain-containing protein</fullName>
    </recommendedName>
</protein>
<keyword evidence="3" id="KW-1185">Reference proteome</keyword>
<dbReference type="RefSeq" id="WP_088918863.1">
    <property type="nucleotide sequence ID" value="NZ_CP018632.1"/>
</dbReference>
<organism evidence="2 3">
    <name type="scientific">Granulosicoccus antarcticus IMCC3135</name>
    <dbReference type="NCBI Taxonomy" id="1192854"/>
    <lineage>
        <taxon>Bacteria</taxon>
        <taxon>Pseudomonadati</taxon>
        <taxon>Pseudomonadota</taxon>
        <taxon>Gammaproteobacteria</taxon>
        <taxon>Chromatiales</taxon>
        <taxon>Granulosicoccaceae</taxon>
        <taxon>Granulosicoccus</taxon>
    </lineage>
</organism>
<dbReference type="Proteomes" id="UP000250079">
    <property type="component" value="Chromosome"/>
</dbReference>
<reference evidence="2 3" key="1">
    <citation type="submission" date="2016-12" db="EMBL/GenBank/DDBJ databases">
        <authorList>
            <person name="Song W.-J."/>
            <person name="Kurnit D.M."/>
        </authorList>
    </citation>
    <scope>NUCLEOTIDE SEQUENCE [LARGE SCALE GENOMIC DNA]</scope>
    <source>
        <strain evidence="2 3">IMCC3135</strain>
    </source>
</reference>
<name>A0A2Z2P245_9GAMM</name>
<accession>A0A2Z2P245</accession>
<dbReference type="AlphaFoldDB" id="A0A2Z2P245"/>
<dbReference type="OrthoDB" id="9945180at2"/>
<dbReference type="InterPro" id="IPR018968">
    <property type="entry name" value="Phasin"/>
</dbReference>
<evidence type="ECO:0000313" key="2">
    <source>
        <dbReference type="EMBL" id="ASJ73724.1"/>
    </source>
</evidence>